<evidence type="ECO:0000313" key="2">
    <source>
        <dbReference type="EMBL" id="OMO98280.1"/>
    </source>
</evidence>
<evidence type="ECO:0000256" key="1">
    <source>
        <dbReference type="SAM" id="MobiDB-lite"/>
    </source>
</evidence>
<dbReference type="Proteomes" id="UP000187203">
    <property type="component" value="Unassembled WGS sequence"/>
</dbReference>
<keyword evidence="3" id="KW-1185">Reference proteome</keyword>
<organism evidence="2 3">
    <name type="scientific">Corchorus olitorius</name>
    <dbReference type="NCBI Taxonomy" id="93759"/>
    <lineage>
        <taxon>Eukaryota</taxon>
        <taxon>Viridiplantae</taxon>
        <taxon>Streptophyta</taxon>
        <taxon>Embryophyta</taxon>
        <taxon>Tracheophyta</taxon>
        <taxon>Spermatophyta</taxon>
        <taxon>Magnoliopsida</taxon>
        <taxon>eudicotyledons</taxon>
        <taxon>Gunneridae</taxon>
        <taxon>Pentapetalae</taxon>
        <taxon>rosids</taxon>
        <taxon>malvids</taxon>
        <taxon>Malvales</taxon>
        <taxon>Malvaceae</taxon>
        <taxon>Grewioideae</taxon>
        <taxon>Apeibeae</taxon>
        <taxon>Corchorus</taxon>
    </lineage>
</organism>
<name>A0A1R3JU12_9ROSI</name>
<feature type="region of interest" description="Disordered" evidence="1">
    <location>
        <begin position="30"/>
        <end position="50"/>
    </location>
</feature>
<gene>
    <name evidence="2" type="ORF">COLO4_14030</name>
</gene>
<proteinExistence type="predicted"/>
<dbReference type="AlphaFoldDB" id="A0A1R3JU12"/>
<protein>
    <submittedName>
        <fullName evidence="2">Uncharacterized protein</fullName>
    </submittedName>
</protein>
<dbReference type="EMBL" id="AWUE01015356">
    <property type="protein sequence ID" value="OMO98280.1"/>
    <property type="molecule type" value="Genomic_DNA"/>
</dbReference>
<accession>A0A1R3JU12</accession>
<sequence>MCRRAGPSRELEIYPLTHLDATTSDLTLCSPKDGRNPFKRGKTKPEISPPIWNQNRVKNYKVLTWPLRTHKSNFVGF</sequence>
<evidence type="ECO:0000313" key="3">
    <source>
        <dbReference type="Proteomes" id="UP000187203"/>
    </source>
</evidence>
<reference evidence="3" key="1">
    <citation type="submission" date="2013-09" db="EMBL/GenBank/DDBJ databases">
        <title>Corchorus olitorius genome sequencing.</title>
        <authorList>
            <person name="Alam M."/>
            <person name="Haque M.S."/>
            <person name="Islam M.S."/>
            <person name="Emdad E.M."/>
            <person name="Islam M.M."/>
            <person name="Ahmed B."/>
            <person name="Halim A."/>
            <person name="Hossen Q.M.M."/>
            <person name="Hossain M.Z."/>
            <person name="Ahmed R."/>
            <person name="Khan M.M."/>
            <person name="Islam R."/>
            <person name="Rashid M.M."/>
            <person name="Khan S.A."/>
            <person name="Rahman M.S."/>
            <person name="Alam M."/>
            <person name="Yahiya A.S."/>
            <person name="Khan M.S."/>
            <person name="Azam M.S."/>
            <person name="Haque T."/>
            <person name="Lashkar M.Z.H."/>
            <person name="Akhand A.I."/>
            <person name="Morshed G."/>
            <person name="Roy S."/>
            <person name="Uddin K.S."/>
            <person name="Rabeya T."/>
            <person name="Hossain A.S."/>
            <person name="Chowdhury A."/>
            <person name="Snigdha A.R."/>
            <person name="Mortoza M.S."/>
            <person name="Matin S.A."/>
            <person name="Hoque S.M.E."/>
            <person name="Islam M.K."/>
            <person name="Roy D.K."/>
            <person name="Haider R."/>
            <person name="Moosa M.M."/>
            <person name="Elias S.M."/>
            <person name="Hasan A.M."/>
            <person name="Jahan S."/>
            <person name="Shafiuddin M."/>
            <person name="Mahmood N."/>
            <person name="Shommy N.S."/>
        </authorList>
    </citation>
    <scope>NUCLEOTIDE SEQUENCE [LARGE SCALE GENOMIC DNA]</scope>
    <source>
        <strain evidence="3">cv. O-4</strain>
    </source>
</reference>
<comment type="caution">
    <text evidence="2">The sequence shown here is derived from an EMBL/GenBank/DDBJ whole genome shotgun (WGS) entry which is preliminary data.</text>
</comment>